<feature type="region of interest" description="Disordered" evidence="1">
    <location>
        <begin position="86"/>
        <end position="194"/>
    </location>
</feature>
<gene>
    <name evidence="2" type="ORF">BSP0115_LOCUS11480</name>
</gene>
<protein>
    <submittedName>
        <fullName evidence="2">Uncharacterized protein</fullName>
    </submittedName>
</protein>
<feature type="compositionally biased region" description="Gly residues" evidence="1">
    <location>
        <begin position="145"/>
        <end position="170"/>
    </location>
</feature>
<evidence type="ECO:0000313" key="2">
    <source>
        <dbReference type="EMBL" id="CAD8918219.1"/>
    </source>
</evidence>
<organism evidence="2">
    <name type="scientific">Bicosoecida sp. CB-2014</name>
    <dbReference type="NCBI Taxonomy" id="1486930"/>
    <lineage>
        <taxon>Eukaryota</taxon>
        <taxon>Sar</taxon>
        <taxon>Stramenopiles</taxon>
        <taxon>Bigyra</taxon>
        <taxon>Opalozoa</taxon>
        <taxon>Bicosoecida</taxon>
    </lineage>
</organism>
<dbReference type="EMBL" id="HBFS01017007">
    <property type="protein sequence ID" value="CAD8918219.1"/>
    <property type="molecule type" value="Transcribed_RNA"/>
</dbReference>
<feature type="compositionally biased region" description="Gly residues" evidence="1">
    <location>
        <begin position="86"/>
        <end position="102"/>
    </location>
</feature>
<feature type="compositionally biased region" description="Low complexity" evidence="1">
    <location>
        <begin position="498"/>
        <end position="509"/>
    </location>
</feature>
<dbReference type="AlphaFoldDB" id="A0A7S1CG24"/>
<feature type="region of interest" description="Disordered" evidence="1">
    <location>
        <begin position="488"/>
        <end position="576"/>
    </location>
</feature>
<evidence type="ECO:0000256" key="1">
    <source>
        <dbReference type="SAM" id="MobiDB-lite"/>
    </source>
</evidence>
<feature type="compositionally biased region" description="Pro residues" evidence="1">
    <location>
        <begin position="510"/>
        <end position="519"/>
    </location>
</feature>
<name>A0A7S1CG24_9STRA</name>
<feature type="compositionally biased region" description="Basic and acidic residues" evidence="1">
    <location>
        <begin position="119"/>
        <end position="131"/>
    </location>
</feature>
<sequence length="611" mass="62083">MEDKSEGDGPSVGARLGDAVSASDPQDWAALIEDVCGVTAPPELVGAVAEAHERLHAISGRDAGLDRHLTRVLAVLSTIEMVQGSAGGAGAGDGASGRGSSGAAGDAADAAGRRRKRGRGDESGEPKDGRDGGSAALRRRVDTGMGAGAGAGGSAAGSGAGGGGDAGAGGLRDRADSTDATTSGSGELRGVSPAAVEERLKLTQDSVNTIRELMDRAKSLISGHKRALAACEKLLASINEAGEAAREAAGAAATDIEKVTAARSIADSKIAELVSGGGGGSDVDGQLQKYVAARSAATGRLGTATAAQARHSAEVEYLAALKVVLDLVVKVTHAEKDHALNVLRQQRGGAVVSVVRHLRRLLGIVMEFVQFELHKCSTARGEIAELHSRLQKHVALYGDGAPSRRRDLQEQVAEFEAVIRTSNVAQHQLVERLSRFASLHIPQLPLDVCSPLSEYLKTVVARTGAHMDVIRPGVQALLDAALERVRASVPKGPPPSTSPVRRTTSAPMIPAIPPPPPPARRLADVAAPTNKSATGSHPVYGDPTAADDGMDGDNADAGAGAGAADAHLPVEPTPPELVIDPRDYVLAVPEAAAQGAAAAGEGEGGGGCIIM</sequence>
<proteinExistence type="predicted"/>
<feature type="region of interest" description="Disordered" evidence="1">
    <location>
        <begin position="1"/>
        <end position="20"/>
    </location>
</feature>
<reference evidence="2" key="1">
    <citation type="submission" date="2021-01" db="EMBL/GenBank/DDBJ databases">
        <authorList>
            <person name="Corre E."/>
            <person name="Pelletier E."/>
            <person name="Niang G."/>
            <person name="Scheremetjew M."/>
            <person name="Finn R."/>
            <person name="Kale V."/>
            <person name="Holt S."/>
            <person name="Cochrane G."/>
            <person name="Meng A."/>
            <person name="Brown T."/>
            <person name="Cohen L."/>
        </authorList>
    </citation>
    <scope>NUCLEOTIDE SEQUENCE</scope>
    <source>
        <strain evidence="2">Ms1</strain>
    </source>
</reference>
<accession>A0A7S1CG24</accession>
<feature type="compositionally biased region" description="Low complexity" evidence="1">
    <location>
        <begin position="555"/>
        <end position="566"/>
    </location>
</feature>